<comment type="caution">
    <text evidence="12">The sequence shown here is derived from an EMBL/GenBank/DDBJ whole genome shotgun (WGS) entry which is preliminary data.</text>
</comment>
<dbReference type="Gene3D" id="1.10.630.10">
    <property type="entry name" value="Cytochrome P450"/>
    <property type="match status" value="1"/>
</dbReference>
<evidence type="ECO:0000256" key="6">
    <source>
        <dbReference type="ARBA" id="ARBA00022723"/>
    </source>
</evidence>
<dbReference type="AlphaFoldDB" id="A0A409VG43"/>
<keyword evidence="4" id="KW-0349">Heme</keyword>
<dbReference type="EMBL" id="NHYE01005657">
    <property type="protein sequence ID" value="PPQ65224.1"/>
    <property type="molecule type" value="Genomic_DNA"/>
</dbReference>
<dbReference type="GO" id="GO:0016020">
    <property type="term" value="C:membrane"/>
    <property type="evidence" value="ECO:0007669"/>
    <property type="project" value="UniProtKB-SubCell"/>
</dbReference>
<keyword evidence="6" id="KW-0479">Metal-binding</keyword>
<proteinExistence type="inferred from homology"/>
<sequence>MNSAAVADDLLNKGSLIYSDRPFPMTAGKLMQREKSMFHMCVSGIRPTTCKGFYIPTKATITANIWAMMHDAEQYPDP</sequence>
<comment type="similarity">
    <text evidence="3">Belongs to the cytochrome P450 family.</text>
</comment>
<evidence type="ECO:0000256" key="9">
    <source>
        <dbReference type="ARBA" id="ARBA00023004"/>
    </source>
</evidence>
<evidence type="ECO:0000256" key="7">
    <source>
        <dbReference type="ARBA" id="ARBA00022989"/>
    </source>
</evidence>
<evidence type="ECO:0000256" key="3">
    <source>
        <dbReference type="ARBA" id="ARBA00010617"/>
    </source>
</evidence>
<evidence type="ECO:0000313" key="13">
    <source>
        <dbReference type="Proteomes" id="UP000284706"/>
    </source>
</evidence>
<keyword evidence="10" id="KW-0503">Monooxygenase</keyword>
<evidence type="ECO:0000256" key="8">
    <source>
        <dbReference type="ARBA" id="ARBA00023002"/>
    </source>
</evidence>
<comment type="cofactor">
    <cofactor evidence="1">
        <name>heme</name>
        <dbReference type="ChEBI" id="CHEBI:30413"/>
    </cofactor>
</comment>
<keyword evidence="9" id="KW-0408">Iron</keyword>
<dbReference type="PANTHER" id="PTHR46300">
    <property type="entry name" value="P450, PUTATIVE (EUROFUNG)-RELATED-RELATED"/>
    <property type="match status" value="1"/>
</dbReference>
<name>A0A409VG43_9AGAR</name>
<reference evidence="12 13" key="1">
    <citation type="journal article" date="2018" name="Evol. Lett.">
        <title>Horizontal gene cluster transfer increased hallucinogenic mushroom diversity.</title>
        <authorList>
            <person name="Reynolds H.T."/>
            <person name="Vijayakumar V."/>
            <person name="Gluck-Thaler E."/>
            <person name="Korotkin H.B."/>
            <person name="Matheny P.B."/>
            <person name="Slot J.C."/>
        </authorList>
    </citation>
    <scope>NUCLEOTIDE SEQUENCE [LARGE SCALE GENOMIC DNA]</scope>
    <source>
        <strain evidence="12 13">SRW20</strain>
    </source>
</reference>
<dbReference type="GO" id="GO:0005506">
    <property type="term" value="F:iron ion binding"/>
    <property type="evidence" value="ECO:0007669"/>
    <property type="project" value="InterPro"/>
</dbReference>
<dbReference type="GO" id="GO:0020037">
    <property type="term" value="F:heme binding"/>
    <property type="evidence" value="ECO:0007669"/>
    <property type="project" value="InterPro"/>
</dbReference>
<dbReference type="GO" id="GO:0016705">
    <property type="term" value="F:oxidoreductase activity, acting on paired donors, with incorporation or reduction of molecular oxygen"/>
    <property type="evidence" value="ECO:0007669"/>
    <property type="project" value="InterPro"/>
</dbReference>
<dbReference type="Proteomes" id="UP000284706">
    <property type="component" value="Unassembled WGS sequence"/>
</dbReference>
<evidence type="ECO:0000256" key="10">
    <source>
        <dbReference type="ARBA" id="ARBA00023033"/>
    </source>
</evidence>
<evidence type="ECO:0000256" key="11">
    <source>
        <dbReference type="ARBA" id="ARBA00023136"/>
    </source>
</evidence>
<dbReference type="SUPFAM" id="SSF48264">
    <property type="entry name" value="Cytochrome P450"/>
    <property type="match status" value="1"/>
</dbReference>
<evidence type="ECO:0000313" key="12">
    <source>
        <dbReference type="EMBL" id="PPQ65224.1"/>
    </source>
</evidence>
<dbReference type="InterPro" id="IPR050364">
    <property type="entry name" value="Cytochrome_P450_fung"/>
</dbReference>
<gene>
    <name evidence="12" type="ORF">CVT26_000201</name>
</gene>
<dbReference type="GO" id="GO:0004497">
    <property type="term" value="F:monooxygenase activity"/>
    <property type="evidence" value="ECO:0007669"/>
    <property type="project" value="UniProtKB-KW"/>
</dbReference>
<evidence type="ECO:0000256" key="4">
    <source>
        <dbReference type="ARBA" id="ARBA00022617"/>
    </source>
</evidence>
<dbReference type="PANTHER" id="PTHR46300:SF2">
    <property type="entry name" value="CYTOCHROME P450 MONOOXYGENASE ALNH-RELATED"/>
    <property type="match status" value="1"/>
</dbReference>
<comment type="subcellular location">
    <subcellularLocation>
        <location evidence="2">Membrane</location>
        <topology evidence="2">Single-pass membrane protein</topology>
    </subcellularLocation>
</comment>
<keyword evidence="5" id="KW-0812">Transmembrane</keyword>
<keyword evidence="13" id="KW-1185">Reference proteome</keyword>
<keyword evidence="11" id="KW-0472">Membrane</keyword>
<keyword evidence="7" id="KW-1133">Transmembrane helix</keyword>
<evidence type="ECO:0000256" key="2">
    <source>
        <dbReference type="ARBA" id="ARBA00004167"/>
    </source>
</evidence>
<accession>A0A409VG43</accession>
<evidence type="ECO:0000256" key="5">
    <source>
        <dbReference type="ARBA" id="ARBA00022692"/>
    </source>
</evidence>
<protein>
    <submittedName>
        <fullName evidence="12">Uncharacterized protein</fullName>
    </submittedName>
</protein>
<dbReference type="InParanoid" id="A0A409VG43"/>
<dbReference type="InterPro" id="IPR036396">
    <property type="entry name" value="Cyt_P450_sf"/>
</dbReference>
<organism evidence="12 13">
    <name type="scientific">Gymnopilus dilepis</name>
    <dbReference type="NCBI Taxonomy" id="231916"/>
    <lineage>
        <taxon>Eukaryota</taxon>
        <taxon>Fungi</taxon>
        <taxon>Dikarya</taxon>
        <taxon>Basidiomycota</taxon>
        <taxon>Agaricomycotina</taxon>
        <taxon>Agaricomycetes</taxon>
        <taxon>Agaricomycetidae</taxon>
        <taxon>Agaricales</taxon>
        <taxon>Agaricineae</taxon>
        <taxon>Hymenogastraceae</taxon>
        <taxon>Gymnopilus</taxon>
    </lineage>
</organism>
<keyword evidence="8" id="KW-0560">Oxidoreductase</keyword>
<dbReference type="OrthoDB" id="2789670at2759"/>
<evidence type="ECO:0000256" key="1">
    <source>
        <dbReference type="ARBA" id="ARBA00001971"/>
    </source>
</evidence>